<protein>
    <submittedName>
        <fullName evidence="2">Uncharacterized protein</fullName>
    </submittedName>
</protein>
<reference evidence="2 3" key="1">
    <citation type="journal article" date="2012" name="Stand. Genomic Sci.">
        <title>Genome sequence of the soil bacterium Saccharomonospora azurea type strain (NA-128(T)).</title>
        <authorList>
            <person name="Klenk H.P."/>
            <person name="Held B."/>
            <person name="Lucas S."/>
            <person name="Lapidus A."/>
            <person name="Copeland A."/>
            <person name="Hammon N."/>
            <person name="Pitluck S."/>
            <person name="Goodwin L.A."/>
            <person name="Han C."/>
            <person name="Tapia R."/>
            <person name="Brambilla E.M."/>
            <person name="Potter G."/>
            <person name="Land M."/>
            <person name="Ivanova N."/>
            <person name="Rohde M."/>
            <person name="Goker M."/>
            <person name="Detter J.C."/>
            <person name="Kyrpides N.C."/>
            <person name="Woyke T."/>
        </authorList>
    </citation>
    <scope>NUCLEOTIDE SEQUENCE [LARGE SCALE GENOMIC DNA]</scope>
    <source>
        <strain evidence="2 3">NA-128</strain>
    </source>
</reference>
<dbReference type="AlphaFoldDB" id="H8G994"/>
<dbReference type="EMBL" id="CM001466">
    <property type="protein sequence ID" value="EHY87479.1"/>
    <property type="molecule type" value="Genomic_DNA"/>
</dbReference>
<name>H8G994_9PSEU</name>
<gene>
    <name evidence="2" type="ORF">SacazDRAFT_00519</name>
</gene>
<feature type="region of interest" description="Disordered" evidence="1">
    <location>
        <begin position="84"/>
        <end position="111"/>
    </location>
</feature>
<dbReference type="HOGENOM" id="CLU_2156515_0_0_11"/>
<organism evidence="2 3">
    <name type="scientific">Saccharomonospora azurea NA-128</name>
    <dbReference type="NCBI Taxonomy" id="882081"/>
    <lineage>
        <taxon>Bacteria</taxon>
        <taxon>Bacillati</taxon>
        <taxon>Actinomycetota</taxon>
        <taxon>Actinomycetes</taxon>
        <taxon>Pseudonocardiales</taxon>
        <taxon>Pseudonocardiaceae</taxon>
        <taxon>Saccharomonospora</taxon>
    </lineage>
</organism>
<sequence length="111" mass="12323">MTGHVPQGGSDRCCSAATYGNGVSREFDQLAQSARRIPEEREERNSYTECFGPGDQQVVTAREVGTFVREDSFHSFLVQMANKSFGGDDNAGTPRHAEREWSVVGEPQRVR</sequence>
<evidence type="ECO:0000313" key="2">
    <source>
        <dbReference type="EMBL" id="EHY87479.1"/>
    </source>
</evidence>
<keyword evidence="3" id="KW-1185">Reference proteome</keyword>
<proteinExistence type="predicted"/>
<evidence type="ECO:0000256" key="1">
    <source>
        <dbReference type="SAM" id="MobiDB-lite"/>
    </source>
</evidence>
<accession>H8G994</accession>
<dbReference type="Proteomes" id="UP000004705">
    <property type="component" value="Chromosome"/>
</dbReference>
<evidence type="ECO:0000313" key="3">
    <source>
        <dbReference type="Proteomes" id="UP000004705"/>
    </source>
</evidence>